<dbReference type="SUPFAM" id="SSF48317">
    <property type="entry name" value="Acid phosphatase/Vanadium-dependent haloperoxidase"/>
    <property type="match status" value="1"/>
</dbReference>
<dbReference type="PANTHER" id="PTHR14969:SF13">
    <property type="entry name" value="AT30094P"/>
    <property type="match status" value="1"/>
</dbReference>
<sequence>MAELRAFVDAHALWLFVLLLVAGAAGAAVAWRRRDHAGEDAPIPMLRKRTASGLLGIASGVFAALAVSVMGEGRLVALDNRVHAWLADTFGAPLLAALGWLTYLGDDAVIVAAASIIAVALLATRHRLLAWLWVFTLLGNGLLIRLFKDLFRRTRPVHDHGYAIETGYSFPSGHAAGSLVFYGMLAYLLLVLAPERWHRRIVATALVLVAAIGSSRVLLQVHYLSDVFAGYALGLGWLALCIGASESLRTARRRARA</sequence>
<evidence type="ECO:0000313" key="7">
    <source>
        <dbReference type="Proteomes" id="UP000521199"/>
    </source>
</evidence>
<dbReference type="InterPro" id="IPR036938">
    <property type="entry name" value="PAP2/HPO_sf"/>
</dbReference>
<feature type="transmembrane region" description="Helical" evidence="4">
    <location>
        <begin position="201"/>
        <end position="222"/>
    </location>
</feature>
<dbReference type="Gene3D" id="1.20.144.10">
    <property type="entry name" value="Phosphatidic acid phosphatase type 2/haloperoxidase"/>
    <property type="match status" value="1"/>
</dbReference>
<keyword evidence="6" id="KW-0378">Hydrolase</keyword>
<proteinExistence type="predicted"/>
<dbReference type="EMBL" id="JACHHP010000001">
    <property type="protein sequence ID" value="MBB5206764.1"/>
    <property type="molecule type" value="Genomic_DNA"/>
</dbReference>
<evidence type="ECO:0000256" key="4">
    <source>
        <dbReference type="SAM" id="Phobius"/>
    </source>
</evidence>
<reference evidence="6 7" key="1">
    <citation type="submission" date="2020-08" db="EMBL/GenBank/DDBJ databases">
        <title>Genomic Encyclopedia of Type Strains, Phase IV (KMG-IV): sequencing the most valuable type-strain genomes for metagenomic binning, comparative biology and taxonomic classification.</title>
        <authorList>
            <person name="Goeker M."/>
        </authorList>
    </citation>
    <scope>NUCLEOTIDE SEQUENCE [LARGE SCALE GENOMIC DNA]</scope>
    <source>
        <strain evidence="6 7">DSM 24163</strain>
    </source>
</reference>
<comment type="catalytic activity">
    <reaction evidence="3">
        <text>di-trans,octa-cis-undecaprenyl diphosphate + H2O = di-trans,octa-cis-undecaprenyl phosphate + phosphate + H(+)</text>
        <dbReference type="Rhea" id="RHEA:28094"/>
        <dbReference type="ChEBI" id="CHEBI:15377"/>
        <dbReference type="ChEBI" id="CHEBI:15378"/>
        <dbReference type="ChEBI" id="CHEBI:43474"/>
        <dbReference type="ChEBI" id="CHEBI:58405"/>
        <dbReference type="ChEBI" id="CHEBI:60392"/>
        <dbReference type="EC" id="3.6.1.27"/>
    </reaction>
</comment>
<feature type="transmembrane region" description="Helical" evidence="4">
    <location>
        <begin position="175"/>
        <end position="194"/>
    </location>
</feature>
<organism evidence="6 7">
    <name type="scientific">Chiayiivirga flava</name>
    <dbReference type="NCBI Taxonomy" id="659595"/>
    <lineage>
        <taxon>Bacteria</taxon>
        <taxon>Pseudomonadati</taxon>
        <taxon>Pseudomonadota</taxon>
        <taxon>Gammaproteobacteria</taxon>
        <taxon>Lysobacterales</taxon>
        <taxon>Lysobacteraceae</taxon>
        <taxon>Chiayiivirga</taxon>
    </lineage>
</organism>
<evidence type="ECO:0000256" key="1">
    <source>
        <dbReference type="ARBA" id="ARBA00012374"/>
    </source>
</evidence>
<dbReference type="Proteomes" id="UP000521199">
    <property type="component" value="Unassembled WGS sequence"/>
</dbReference>
<dbReference type="PANTHER" id="PTHR14969">
    <property type="entry name" value="SPHINGOSINE-1-PHOSPHATE PHOSPHOHYDROLASE"/>
    <property type="match status" value="1"/>
</dbReference>
<feature type="transmembrane region" description="Helical" evidence="4">
    <location>
        <begin position="51"/>
        <end position="70"/>
    </location>
</feature>
<evidence type="ECO:0000256" key="2">
    <source>
        <dbReference type="ARBA" id="ARBA00032707"/>
    </source>
</evidence>
<feature type="transmembrane region" description="Helical" evidence="4">
    <location>
        <begin position="90"/>
        <end position="121"/>
    </location>
</feature>
<keyword evidence="7" id="KW-1185">Reference proteome</keyword>
<feature type="transmembrane region" description="Helical" evidence="4">
    <location>
        <begin position="12"/>
        <end position="31"/>
    </location>
</feature>
<feature type="transmembrane region" description="Helical" evidence="4">
    <location>
        <begin position="128"/>
        <end position="147"/>
    </location>
</feature>
<comment type="caution">
    <text evidence="6">The sequence shown here is derived from an EMBL/GenBank/DDBJ whole genome shotgun (WGS) entry which is preliminary data.</text>
</comment>
<dbReference type="RefSeq" id="WP_183959051.1">
    <property type="nucleotide sequence ID" value="NZ_JACHHP010000001.1"/>
</dbReference>
<gene>
    <name evidence="6" type="ORF">HNQ52_000280</name>
</gene>
<dbReference type="CDD" id="cd03392">
    <property type="entry name" value="PAP2_like_2"/>
    <property type="match status" value="1"/>
</dbReference>
<dbReference type="Pfam" id="PF01569">
    <property type="entry name" value="PAP2"/>
    <property type="match status" value="1"/>
</dbReference>
<dbReference type="SMART" id="SM00014">
    <property type="entry name" value="acidPPc"/>
    <property type="match status" value="1"/>
</dbReference>
<keyword evidence="4" id="KW-0472">Membrane</keyword>
<keyword evidence="4" id="KW-1133">Transmembrane helix</keyword>
<accession>A0A7W8D2M7</accession>
<dbReference type="EC" id="3.6.1.27" evidence="1"/>
<feature type="transmembrane region" description="Helical" evidence="4">
    <location>
        <begin position="228"/>
        <end position="248"/>
    </location>
</feature>
<protein>
    <recommendedName>
        <fullName evidence="1">undecaprenyl-diphosphate phosphatase</fullName>
        <ecNumber evidence="1">3.6.1.27</ecNumber>
    </recommendedName>
    <alternativeName>
        <fullName evidence="2">Undecaprenyl pyrophosphate phosphatase</fullName>
    </alternativeName>
</protein>
<feature type="domain" description="Phosphatidic acid phosphatase type 2/haloperoxidase" evidence="5">
    <location>
        <begin position="126"/>
        <end position="242"/>
    </location>
</feature>
<keyword evidence="4" id="KW-0812">Transmembrane</keyword>
<name>A0A7W8D2M7_9GAMM</name>
<dbReference type="GO" id="GO:0050380">
    <property type="term" value="F:undecaprenyl-diphosphatase activity"/>
    <property type="evidence" value="ECO:0007669"/>
    <property type="project" value="UniProtKB-EC"/>
</dbReference>
<evidence type="ECO:0000313" key="6">
    <source>
        <dbReference type="EMBL" id="MBB5206764.1"/>
    </source>
</evidence>
<evidence type="ECO:0000256" key="3">
    <source>
        <dbReference type="ARBA" id="ARBA00047594"/>
    </source>
</evidence>
<evidence type="ECO:0000259" key="5">
    <source>
        <dbReference type="SMART" id="SM00014"/>
    </source>
</evidence>
<dbReference type="AlphaFoldDB" id="A0A7W8D2M7"/>
<dbReference type="InterPro" id="IPR000326">
    <property type="entry name" value="PAP2/HPO"/>
</dbReference>